<accession>A0A166DAV7</accession>
<dbReference type="Proteomes" id="UP000076532">
    <property type="component" value="Unassembled WGS sequence"/>
</dbReference>
<evidence type="ECO:0000313" key="2">
    <source>
        <dbReference type="Proteomes" id="UP000076532"/>
    </source>
</evidence>
<name>A0A166DAV7_9AGAM</name>
<keyword evidence="2" id="KW-1185">Reference proteome</keyword>
<evidence type="ECO:0000313" key="1">
    <source>
        <dbReference type="EMBL" id="KZP14510.1"/>
    </source>
</evidence>
<gene>
    <name evidence="1" type="ORF">FIBSPDRAFT_105038</name>
</gene>
<proteinExistence type="predicted"/>
<organism evidence="1 2">
    <name type="scientific">Athelia psychrophila</name>
    <dbReference type="NCBI Taxonomy" id="1759441"/>
    <lineage>
        <taxon>Eukaryota</taxon>
        <taxon>Fungi</taxon>
        <taxon>Dikarya</taxon>
        <taxon>Basidiomycota</taxon>
        <taxon>Agaricomycotina</taxon>
        <taxon>Agaricomycetes</taxon>
        <taxon>Agaricomycetidae</taxon>
        <taxon>Atheliales</taxon>
        <taxon>Atheliaceae</taxon>
        <taxon>Athelia</taxon>
    </lineage>
</organism>
<sequence length="182" mass="20694">MFARKTGLPSILPHVLYDYIIHLSSPSQIGKSEHASSGSVVCLPIQDQLASLIAYHRICKAQAETTYSWAFRPESLSPDCTSIQCSLARQKYVIRKFTPLPRYRGLDSLHDALSLVFLEKLCFACSHIALEMHKAGREKFWEILPSLFDLPPWDELAKEREKKCTSLLHDTIGTSQQLFSRE</sequence>
<dbReference type="EMBL" id="KV417616">
    <property type="protein sequence ID" value="KZP14510.1"/>
    <property type="molecule type" value="Genomic_DNA"/>
</dbReference>
<reference evidence="1 2" key="1">
    <citation type="journal article" date="2016" name="Mol. Biol. Evol.">
        <title>Comparative Genomics of Early-Diverging Mushroom-Forming Fungi Provides Insights into the Origins of Lignocellulose Decay Capabilities.</title>
        <authorList>
            <person name="Nagy L.G."/>
            <person name="Riley R."/>
            <person name="Tritt A."/>
            <person name="Adam C."/>
            <person name="Daum C."/>
            <person name="Floudas D."/>
            <person name="Sun H."/>
            <person name="Yadav J.S."/>
            <person name="Pangilinan J."/>
            <person name="Larsson K.H."/>
            <person name="Matsuura K."/>
            <person name="Barry K."/>
            <person name="Labutti K."/>
            <person name="Kuo R."/>
            <person name="Ohm R.A."/>
            <person name="Bhattacharya S.S."/>
            <person name="Shirouzu T."/>
            <person name="Yoshinaga Y."/>
            <person name="Martin F.M."/>
            <person name="Grigoriev I.V."/>
            <person name="Hibbett D.S."/>
        </authorList>
    </citation>
    <scope>NUCLEOTIDE SEQUENCE [LARGE SCALE GENOMIC DNA]</scope>
    <source>
        <strain evidence="1 2">CBS 109695</strain>
    </source>
</reference>
<protein>
    <submittedName>
        <fullName evidence="1">Uncharacterized protein</fullName>
    </submittedName>
</protein>
<dbReference type="AlphaFoldDB" id="A0A166DAV7"/>